<dbReference type="EMBL" id="CP027033">
    <property type="protein sequence ID" value="AXR80717.1"/>
    <property type="molecule type" value="Genomic_DNA"/>
</dbReference>
<gene>
    <name evidence="1" type="ORF">AArcMg_0695</name>
</gene>
<name>A0A346PMH2_9EURY</name>
<dbReference type="GeneID" id="37641181"/>
<evidence type="ECO:0000313" key="1">
    <source>
        <dbReference type="EMBL" id="AXR80717.1"/>
    </source>
</evidence>
<organism evidence="1 2">
    <name type="scientific">Natrarchaeobaculum sulfurireducens</name>
    <dbReference type="NCBI Taxonomy" id="2044521"/>
    <lineage>
        <taxon>Archaea</taxon>
        <taxon>Methanobacteriati</taxon>
        <taxon>Methanobacteriota</taxon>
        <taxon>Stenosarchaea group</taxon>
        <taxon>Halobacteria</taxon>
        <taxon>Halobacteriales</taxon>
        <taxon>Natrialbaceae</taxon>
        <taxon>Natrarchaeobaculum</taxon>
    </lineage>
</organism>
<sequence length="219" mass="25566">MTQEELILDTSVLFNYVYVTIPVRLERDKGCKRLIDGDEFYCVIGGKVKQEFENRCDKRLTLYEDAVKFLRDNPGKDIYEYFPSERDINASPSDESHWEGRIQMQWYDKDRRKQLSDLRRIRQDLDRFKVVLIQDLIDEEYSKAQHTTLRDSLDSQLQINHDCDVIVDAVEICIRDAIDTLIAVDSDITSEDHREGINDIITDTVGEHACLTILTAEEV</sequence>
<dbReference type="KEGG" id="nag:AArcMg_0695"/>
<dbReference type="InterPro" id="IPR058482">
    <property type="entry name" value="DUF8169"/>
</dbReference>
<evidence type="ECO:0000313" key="2">
    <source>
        <dbReference type="Proteomes" id="UP000258613"/>
    </source>
</evidence>
<evidence type="ECO:0008006" key="3">
    <source>
        <dbReference type="Google" id="ProtNLM"/>
    </source>
</evidence>
<dbReference type="Pfam" id="PF26507">
    <property type="entry name" value="DUF8169"/>
    <property type="match status" value="1"/>
</dbReference>
<keyword evidence="2" id="KW-1185">Reference proteome</keyword>
<protein>
    <recommendedName>
        <fullName evidence="3">PIN domain-containing protein</fullName>
    </recommendedName>
</protein>
<dbReference type="OrthoDB" id="298028at2157"/>
<dbReference type="Proteomes" id="UP000258613">
    <property type="component" value="Chromosome"/>
</dbReference>
<dbReference type="RefSeq" id="WP_117367489.1">
    <property type="nucleotide sequence ID" value="NZ_CP027033.1"/>
</dbReference>
<dbReference type="AlphaFoldDB" id="A0A346PMH2"/>
<proteinExistence type="predicted"/>
<accession>A0A346PMH2</accession>
<reference evidence="2" key="1">
    <citation type="submission" date="2018-02" db="EMBL/GenBank/DDBJ databases">
        <title>Phenotypic and genomic properties of facultatively anaerobic sulfur-reducing natronoarchaea from hypersaline soda lakes.</title>
        <authorList>
            <person name="Sorokin D.Y."/>
            <person name="Kublanov I.V."/>
            <person name="Roman P."/>
            <person name="Sinninghe Damste J.S."/>
            <person name="Golyshin P.N."/>
            <person name="Rojo D."/>
            <person name="Ciordia S."/>
            <person name="Mena M.D.C."/>
            <person name="Ferrer M."/>
            <person name="Messina E."/>
            <person name="Smedile F."/>
            <person name="La Spada G."/>
            <person name="La Cono V."/>
            <person name="Yakimov M.M."/>
        </authorList>
    </citation>
    <scope>NUCLEOTIDE SEQUENCE [LARGE SCALE GENOMIC DNA]</scope>
    <source>
        <strain evidence="2">AArc-Mg</strain>
    </source>
</reference>